<keyword evidence="3" id="KW-1185">Reference proteome</keyword>
<feature type="region of interest" description="Disordered" evidence="1">
    <location>
        <begin position="18"/>
        <end position="96"/>
    </location>
</feature>
<dbReference type="Proteomes" id="UP001147733">
    <property type="component" value="Unassembled WGS sequence"/>
</dbReference>
<sequence length="96" mass="11119">MTSRFLSSERYRVEIAEMEEELDTHNHQHDIGDSATDMSRNMTTVRKSRSLRKSRGRRSPTTSRKARASSGSASKRRNPSKSYHPHTHGKREHPEE</sequence>
<evidence type="ECO:0000256" key="1">
    <source>
        <dbReference type="SAM" id="MobiDB-lite"/>
    </source>
</evidence>
<feature type="compositionally biased region" description="Polar residues" evidence="1">
    <location>
        <begin position="36"/>
        <end position="45"/>
    </location>
</feature>
<comment type="caution">
    <text evidence="2">The sequence shown here is derived from an EMBL/GenBank/DDBJ whole genome shotgun (WGS) entry which is preliminary data.</text>
</comment>
<dbReference type="AlphaFoldDB" id="A0A9W9TNZ7"/>
<dbReference type="EMBL" id="JAPQKT010000004">
    <property type="protein sequence ID" value="KAJ5233560.1"/>
    <property type="molecule type" value="Genomic_DNA"/>
</dbReference>
<evidence type="ECO:0000313" key="2">
    <source>
        <dbReference type="EMBL" id="KAJ5233560.1"/>
    </source>
</evidence>
<accession>A0A9W9TNZ7</accession>
<gene>
    <name evidence="2" type="ORF">N7469_005326</name>
</gene>
<proteinExistence type="predicted"/>
<dbReference type="GeneID" id="81383413"/>
<dbReference type="RefSeq" id="XP_056501060.1">
    <property type="nucleotide sequence ID" value="XM_056644246.1"/>
</dbReference>
<reference evidence="2" key="1">
    <citation type="submission" date="2022-11" db="EMBL/GenBank/DDBJ databases">
        <authorList>
            <person name="Petersen C."/>
        </authorList>
    </citation>
    <scope>NUCLEOTIDE SEQUENCE</scope>
    <source>
        <strain evidence="2">IBT 23319</strain>
    </source>
</reference>
<evidence type="ECO:0000313" key="3">
    <source>
        <dbReference type="Proteomes" id="UP001147733"/>
    </source>
</evidence>
<protein>
    <submittedName>
        <fullName evidence="2">Uncharacterized protein</fullName>
    </submittedName>
</protein>
<feature type="compositionally biased region" description="Basic and acidic residues" evidence="1">
    <location>
        <begin position="23"/>
        <end position="32"/>
    </location>
</feature>
<organism evidence="2 3">
    <name type="scientific">Penicillium citrinum</name>
    <dbReference type="NCBI Taxonomy" id="5077"/>
    <lineage>
        <taxon>Eukaryota</taxon>
        <taxon>Fungi</taxon>
        <taxon>Dikarya</taxon>
        <taxon>Ascomycota</taxon>
        <taxon>Pezizomycotina</taxon>
        <taxon>Eurotiomycetes</taxon>
        <taxon>Eurotiomycetidae</taxon>
        <taxon>Eurotiales</taxon>
        <taxon>Aspergillaceae</taxon>
        <taxon>Penicillium</taxon>
    </lineage>
</organism>
<reference evidence="2" key="2">
    <citation type="journal article" date="2023" name="IMA Fungus">
        <title>Comparative genomic study of the Penicillium genus elucidates a diverse pangenome and 15 lateral gene transfer events.</title>
        <authorList>
            <person name="Petersen C."/>
            <person name="Sorensen T."/>
            <person name="Nielsen M.R."/>
            <person name="Sondergaard T.E."/>
            <person name="Sorensen J.L."/>
            <person name="Fitzpatrick D.A."/>
            <person name="Frisvad J.C."/>
            <person name="Nielsen K.L."/>
        </authorList>
    </citation>
    <scope>NUCLEOTIDE SEQUENCE</scope>
    <source>
        <strain evidence="2">IBT 23319</strain>
    </source>
</reference>
<feature type="compositionally biased region" description="Basic residues" evidence="1">
    <location>
        <begin position="74"/>
        <end position="96"/>
    </location>
</feature>
<name>A0A9W9TNZ7_PENCI</name>
<feature type="compositionally biased region" description="Basic residues" evidence="1">
    <location>
        <begin position="46"/>
        <end position="58"/>
    </location>
</feature>
<dbReference type="OrthoDB" id="4353070at2759"/>